<dbReference type="InterPro" id="IPR037523">
    <property type="entry name" value="VOC_core"/>
</dbReference>
<dbReference type="GO" id="GO:0016829">
    <property type="term" value="F:lyase activity"/>
    <property type="evidence" value="ECO:0007669"/>
    <property type="project" value="UniProtKB-KW"/>
</dbReference>
<evidence type="ECO:0000313" key="2">
    <source>
        <dbReference type="EMBL" id="MDR6241551.1"/>
    </source>
</evidence>
<dbReference type="SUPFAM" id="SSF54593">
    <property type="entry name" value="Glyoxalase/Bleomycin resistance protein/Dihydroxybiphenyl dioxygenase"/>
    <property type="match status" value="1"/>
</dbReference>
<dbReference type="InterPro" id="IPR058998">
    <property type="entry name" value="YycE-like_N"/>
</dbReference>
<dbReference type="PROSITE" id="PS51819">
    <property type="entry name" value="VOC"/>
    <property type="match status" value="1"/>
</dbReference>
<dbReference type="CDD" id="cd06587">
    <property type="entry name" value="VOC"/>
    <property type="match status" value="1"/>
</dbReference>
<dbReference type="Proteomes" id="UP001185092">
    <property type="component" value="Unassembled WGS sequence"/>
</dbReference>
<protein>
    <submittedName>
        <fullName evidence="2">Lactoylglutathione lyase</fullName>
    </submittedName>
</protein>
<comment type="caution">
    <text evidence="2">The sequence shown here is derived from an EMBL/GenBank/DDBJ whole genome shotgun (WGS) entry which is preliminary data.</text>
</comment>
<sequence length="124" mass="14564">MGMKFRYARHTNNLALIEKFYTEIIGLKKLGEFENHSNYNGIFLGKPENNWHLEFTESNEPAIHTPDEDDLIVFYLDSQDEIDRMLKNARQLNAPIVKPKNPYWQNHGTELRDPDNYGVILTIQ</sequence>
<dbReference type="Gene3D" id="3.10.180.10">
    <property type="entry name" value="2,3-Dihydroxybiphenyl 1,2-Dioxygenase, domain 1"/>
    <property type="match status" value="1"/>
</dbReference>
<evidence type="ECO:0000313" key="3">
    <source>
        <dbReference type="Proteomes" id="UP001185092"/>
    </source>
</evidence>
<dbReference type="AlphaFoldDB" id="A0AAE3XP87"/>
<feature type="domain" description="VOC" evidence="1">
    <location>
        <begin position="2"/>
        <end position="124"/>
    </location>
</feature>
<keyword evidence="2" id="KW-0456">Lyase</keyword>
<accession>A0AAE3XP87</accession>
<name>A0AAE3XP87_9BACT</name>
<keyword evidence="3" id="KW-1185">Reference proteome</keyword>
<dbReference type="Pfam" id="PF22659">
    <property type="entry name" value="YycE-like_C"/>
    <property type="match status" value="1"/>
</dbReference>
<reference evidence="2" key="1">
    <citation type="submission" date="2023-07" db="EMBL/GenBank/DDBJ databases">
        <title>Genomic Encyclopedia of Type Strains, Phase IV (KMG-IV): sequencing the most valuable type-strain genomes for metagenomic binning, comparative biology and taxonomic classification.</title>
        <authorList>
            <person name="Goeker M."/>
        </authorList>
    </citation>
    <scope>NUCLEOTIDE SEQUENCE</scope>
    <source>
        <strain evidence="2">DSM 26174</strain>
    </source>
</reference>
<dbReference type="RefSeq" id="WP_309942425.1">
    <property type="nucleotide sequence ID" value="NZ_AP025307.1"/>
</dbReference>
<dbReference type="EMBL" id="JAVDQD010000009">
    <property type="protein sequence ID" value="MDR6241551.1"/>
    <property type="molecule type" value="Genomic_DNA"/>
</dbReference>
<evidence type="ECO:0000259" key="1">
    <source>
        <dbReference type="PROSITE" id="PS51819"/>
    </source>
</evidence>
<dbReference type="InterPro" id="IPR058997">
    <property type="entry name" value="YycE-like_C"/>
</dbReference>
<dbReference type="InterPro" id="IPR029068">
    <property type="entry name" value="Glyas_Bleomycin-R_OHBP_Dase"/>
</dbReference>
<dbReference type="Pfam" id="PF22658">
    <property type="entry name" value="YycE-like_N"/>
    <property type="match status" value="1"/>
</dbReference>
<gene>
    <name evidence="2" type="ORF">HNQ88_004638</name>
</gene>
<proteinExistence type="predicted"/>
<organism evidence="2 3">
    <name type="scientific">Aureibacter tunicatorum</name>
    <dbReference type="NCBI Taxonomy" id="866807"/>
    <lineage>
        <taxon>Bacteria</taxon>
        <taxon>Pseudomonadati</taxon>
        <taxon>Bacteroidota</taxon>
        <taxon>Cytophagia</taxon>
        <taxon>Cytophagales</taxon>
        <taxon>Persicobacteraceae</taxon>
        <taxon>Aureibacter</taxon>
    </lineage>
</organism>